<evidence type="ECO:0000256" key="5">
    <source>
        <dbReference type="ARBA" id="ARBA00022490"/>
    </source>
</evidence>
<feature type="binding site" evidence="15">
    <location>
        <position position="42"/>
    </location>
    <ligand>
        <name>Mg(2+)</name>
        <dbReference type="ChEBI" id="CHEBI:18420"/>
    </ligand>
</feature>
<keyword evidence="11 15" id="KW-0255">Endonuclease</keyword>
<dbReference type="InterPro" id="IPR036389">
    <property type="entry name" value="RNase_III_sf"/>
</dbReference>
<evidence type="ECO:0000256" key="8">
    <source>
        <dbReference type="ARBA" id="ARBA00022694"/>
    </source>
</evidence>
<comment type="similarity">
    <text evidence="3">Belongs to the ribonuclease III family.</text>
</comment>
<feature type="domain" description="DRBM" evidence="16">
    <location>
        <begin position="156"/>
        <end position="226"/>
    </location>
</feature>
<dbReference type="SMART" id="SM00358">
    <property type="entry name" value="DSRM"/>
    <property type="match status" value="1"/>
</dbReference>
<reference evidence="18 19" key="1">
    <citation type="journal article" date="2015" name="Appl. Environ. Microbiol.">
        <title>Aerobic and Anaerobic Thiosulfate Oxidation by a Cold-Adapted, Subglacial Chemoautotroph.</title>
        <authorList>
            <person name="Harrold Z.R."/>
            <person name="Skidmore M.L."/>
            <person name="Hamilton T.L."/>
            <person name="Desch L."/>
            <person name="Amada K."/>
            <person name="van Gelder W."/>
            <person name="Glover K."/>
            <person name="Roden E.E."/>
            <person name="Boyd E.S."/>
        </authorList>
    </citation>
    <scope>NUCLEOTIDE SEQUENCE [LARGE SCALE GENOMIC DNA]</scope>
    <source>
        <strain evidence="18 19">RG</strain>
    </source>
</reference>
<dbReference type="AlphaFoldDB" id="A0A106BVU1"/>
<dbReference type="GO" id="GO:0006397">
    <property type="term" value="P:mRNA processing"/>
    <property type="evidence" value="ECO:0007669"/>
    <property type="project" value="UniProtKB-UniRule"/>
</dbReference>
<evidence type="ECO:0000313" key="18">
    <source>
        <dbReference type="EMBL" id="KVW99580.1"/>
    </source>
</evidence>
<feature type="domain" description="RNase III" evidence="17">
    <location>
        <begin position="7"/>
        <end position="129"/>
    </location>
</feature>
<dbReference type="PATRIC" id="fig|36861.3.peg.1967"/>
<dbReference type="CDD" id="cd10845">
    <property type="entry name" value="DSRM_RNAse_III_family"/>
    <property type="match status" value="1"/>
</dbReference>
<feature type="binding site" evidence="15">
    <location>
        <position position="115"/>
    </location>
    <ligand>
        <name>Mg(2+)</name>
        <dbReference type="ChEBI" id="CHEBI:18420"/>
    </ligand>
</feature>
<dbReference type="PROSITE" id="PS50137">
    <property type="entry name" value="DS_RBD"/>
    <property type="match status" value="1"/>
</dbReference>
<dbReference type="InterPro" id="IPR000999">
    <property type="entry name" value="RNase_III_dom"/>
</dbReference>
<keyword evidence="5 15" id="KW-0963">Cytoplasm</keyword>
<evidence type="ECO:0000256" key="15">
    <source>
        <dbReference type="HAMAP-Rule" id="MF_00104"/>
    </source>
</evidence>
<dbReference type="InterPro" id="IPR014720">
    <property type="entry name" value="dsRBD_dom"/>
</dbReference>
<dbReference type="GO" id="GO:0006364">
    <property type="term" value="P:rRNA processing"/>
    <property type="evidence" value="ECO:0007669"/>
    <property type="project" value="UniProtKB-UniRule"/>
</dbReference>
<dbReference type="EMBL" id="LDUG01000003">
    <property type="protein sequence ID" value="KVW99580.1"/>
    <property type="molecule type" value="Genomic_DNA"/>
</dbReference>
<dbReference type="Proteomes" id="UP000064243">
    <property type="component" value="Unassembled WGS sequence"/>
</dbReference>
<keyword evidence="10 15" id="KW-0479">Metal-binding</keyword>
<dbReference type="GO" id="GO:0010468">
    <property type="term" value="P:regulation of gene expression"/>
    <property type="evidence" value="ECO:0007669"/>
    <property type="project" value="TreeGrafter"/>
</dbReference>
<keyword evidence="15" id="KW-0699">rRNA-binding</keyword>
<dbReference type="GO" id="GO:0046872">
    <property type="term" value="F:metal ion binding"/>
    <property type="evidence" value="ECO:0007669"/>
    <property type="project" value="UniProtKB-KW"/>
</dbReference>
<keyword evidence="7 15" id="KW-0507">mRNA processing</keyword>
<dbReference type="Pfam" id="PF00035">
    <property type="entry name" value="dsrm"/>
    <property type="match status" value="1"/>
</dbReference>
<dbReference type="GO" id="GO:0042802">
    <property type="term" value="F:identical protein binding"/>
    <property type="evidence" value="ECO:0007669"/>
    <property type="project" value="UniProtKB-ARBA"/>
</dbReference>
<dbReference type="PANTHER" id="PTHR11207:SF0">
    <property type="entry name" value="RIBONUCLEASE 3"/>
    <property type="match status" value="1"/>
</dbReference>
<dbReference type="FunFam" id="3.30.160.20:FF:000003">
    <property type="entry name" value="Ribonuclease 3"/>
    <property type="match status" value="1"/>
</dbReference>
<keyword evidence="12 15" id="KW-0378">Hydrolase</keyword>
<dbReference type="PROSITE" id="PS50142">
    <property type="entry name" value="RNASE_3_2"/>
    <property type="match status" value="1"/>
</dbReference>
<organism evidence="18 19">
    <name type="scientific">Thiobacillus denitrificans</name>
    <dbReference type="NCBI Taxonomy" id="36861"/>
    <lineage>
        <taxon>Bacteria</taxon>
        <taxon>Pseudomonadati</taxon>
        <taxon>Pseudomonadota</taxon>
        <taxon>Betaproteobacteria</taxon>
        <taxon>Nitrosomonadales</taxon>
        <taxon>Thiobacillaceae</taxon>
        <taxon>Thiobacillus</taxon>
    </lineage>
</organism>
<dbReference type="SUPFAM" id="SSF54768">
    <property type="entry name" value="dsRNA-binding domain-like"/>
    <property type="match status" value="1"/>
</dbReference>
<gene>
    <name evidence="15" type="primary">rnc</name>
    <name evidence="18" type="ORF">ABW22_01210</name>
</gene>
<feature type="binding site" evidence="15">
    <location>
        <position position="118"/>
    </location>
    <ligand>
        <name>Mg(2+)</name>
        <dbReference type="ChEBI" id="CHEBI:18420"/>
    </ligand>
</feature>
<dbReference type="OrthoDB" id="9805026at2"/>
<dbReference type="Gene3D" id="1.10.1520.10">
    <property type="entry name" value="Ribonuclease III domain"/>
    <property type="match status" value="1"/>
</dbReference>
<proteinExistence type="inferred from homology"/>
<evidence type="ECO:0000259" key="16">
    <source>
        <dbReference type="PROSITE" id="PS50137"/>
    </source>
</evidence>
<evidence type="ECO:0000256" key="4">
    <source>
        <dbReference type="ARBA" id="ARBA00011738"/>
    </source>
</evidence>
<evidence type="ECO:0000256" key="10">
    <source>
        <dbReference type="ARBA" id="ARBA00022723"/>
    </source>
</evidence>
<evidence type="ECO:0000256" key="6">
    <source>
        <dbReference type="ARBA" id="ARBA00022552"/>
    </source>
</evidence>
<comment type="subcellular location">
    <subcellularLocation>
        <location evidence="2 15">Cytoplasm</location>
    </subcellularLocation>
</comment>
<keyword evidence="8 15" id="KW-0819">tRNA processing</keyword>
<evidence type="ECO:0000256" key="3">
    <source>
        <dbReference type="ARBA" id="ARBA00010183"/>
    </source>
</evidence>
<feature type="active site" evidence="15">
    <location>
        <position position="118"/>
    </location>
</feature>
<dbReference type="SUPFAM" id="SSF69065">
    <property type="entry name" value="RNase III domain-like"/>
    <property type="match status" value="1"/>
</dbReference>
<keyword evidence="9 15" id="KW-0540">Nuclease</keyword>
<keyword evidence="14 15" id="KW-0694">RNA-binding</keyword>
<evidence type="ECO:0000256" key="14">
    <source>
        <dbReference type="ARBA" id="ARBA00022884"/>
    </source>
</evidence>
<dbReference type="InterPro" id="IPR011907">
    <property type="entry name" value="RNase_III"/>
</dbReference>
<dbReference type="CDD" id="cd00593">
    <property type="entry name" value="RIBOc"/>
    <property type="match status" value="1"/>
</dbReference>
<dbReference type="GO" id="GO:0008033">
    <property type="term" value="P:tRNA processing"/>
    <property type="evidence" value="ECO:0007669"/>
    <property type="project" value="UniProtKB-KW"/>
</dbReference>
<keyword evidence="6 15" id="KW-0698">rRNA processing</keyword>
<dbReference type="EC" id="3.1.26.3" evidence="15"/>
<dbReference type="SMART" id="SM00535">
    <property type="entry name" value="RIBOc"/>
    <property type="match status" value="1"/>
</dbReference>
<dbReference type="PANTHER" id="PTHR11207">
    <property type="entry name" value="RIBONUCLEASE III"/>
    <property type="match status" value="1"/>
</dbReference>
<evidence type="ECO:0000256" key="13">
    <source>
        <dbReference type="ARBA" id="ARBA00022842"/>
    </source>
</evidence>
<dbReference type="HAMAP" id="MF_00104">
    <property type="entry name" value="RNase_III"/>
    <property type="match status" value="1"/>
</dbReference>
<comment type="subunit">
    <text evidence="4 15">Homodimer.</text>
</comment>
<dbReference type="GO" id="GO:0019843">
    <property type="term" value="F:rRNA binding"/>
    <property type="evidence" value="ECO:0007669"/>
    <property type="project" value="UniProtKB-KW"/>
</dbReference>
<evidence type="ECO:0000256" key="9">
    <source>
        <dbReference type="ARBA" id="ARBA00022722"/>
    </source>
</evidence>
<keyword evidence="19" id="KW-1185">Reference proteome</keyword>
<dbReference type="PROSITE" id="PS00517">
    <property type="entry name" value="RNASE_3_1"/>
    <property type="match status" value="1"/>
</dbReference>
<evidence type="ECO:0000259" key="17">
    <source>
        <dbReference type="PROSITE" id="PS50142"/>
    </source>
</evidence>
<comment type="cofactor">
    <cofactor evidence="15">
        <name>Mg(2+)</name>
        <dbReference type="ChEBI" id="CHEBI:18420"/>
    </cofactor>
</comment>
<dbReference type="RefSeq" id="WP_059751143.1">
    <property type="nucleotide sequence ID" value="NZ_LDUG01000003.1"/>
</dbReference>
<comment type="caution">
    <text evidence="18">The sequence shown here is derived from an EMBL/GenBank/DDBJ whole genome shotgun (WGS) entry which is preliminary data.</text>
</comment>
<evidence type="ECO:0000256" key="7">
    <source>
        <dbReference type="ARBA" id="ARBA00022664"/>
    </source>
</evidence>
<dbReference type="Gene3D" id="3.30.160.20">
    <property type="match status" value="1"/>
</dbReference>
<dbReference type="NCBIfam" id="TIGR02191">
    <property type="entry name" value="RNaseIII"/>
    <property type="match status" value="1"/>
</dbReference>
<evidence type="ECO:0000256" key="1">
    <source>
        <dbReference type="ARBA" id="ARBA00000109"/>
    </source>
</evidence>
<dbReference type="GO" id="GO:0005737">
    <property type="term" value="C:cytoplasm"/>
    <property type="evidence" value="ECO:0007669"/>
    <property type="project" value="UniProtKB-SubCell"/>
</dbReference>
<evidence type="ECO:0000313" key="19">
    <source>
        <dbReference type="Proteomes" id="UP000064243"/>
    </source>
</evidence>
<evidence type="ECO:0000256" key="2">
    <source>
        <dbReference type="ARBA" id="ARBA00004496"/>
    </source>
</evidence>
<name>A0A106BVU1_THIDE</name>
<accession>A0A106BVU1</accession>
<comment type="function">
    <text evidence="15">Digests double-stranded RNA. Involved in the processing of primary rRNA transcript to yield the immediate precursors to the large and small rRNAs (23S and 16S). Processes some mRNAs, and tRNAs when they are encoded in the rRNA operon. Processes pre-crRNA and tracrRNA of type II CRISPR loci if present in the organism.</text>
</comment>
<feature type="active site" evidence="15">
    <location>
        <position position="46"/>
    </location>
</feature>
<dbReference type="Pfam" id="PF14622">
    <property type="entry name" value="Ribonucleas_3_3"/>
    <property type="match status" value="1"/>
</dbReference>
<evidence type="ECO:0000256" key="12">
    <source>
        <dbReference type="ARBA" id="ARBA00022801"/>
    </source>
</evidence>
<keyword evidence="13 15" id="KW-0460">Magnesium</keyword>
<dbReference type="GO" id="GO:0004525">
    <property type="term" value="F:ribonuclease III activity"/>
    <property type="evidence" value="ECO:0007669"/>
    <property type="project" value="UniProtKB-UniRule"/>
</dbReference>
<evidence type="ECO:0000256" key="11">
    <source>
        <dbReference type="ARBA" id="ARBA00022759"/>
    </source>
</evidence>
<dbReference type="FunFam" id="1.10.1520.10:FF:000001">
    <property type="entry name" value="Ribonuclease 3"/>
    <property type="match status" value="1"/>
</dbReference>
<dbReference type="GO" id="GO:0003725">
    <property type="term" value="F:double-stranded RNA binding"/>
    <property type="evidence" value="ECO:0007669"/>
    <property type="project" value="TreeGrafter"/>
</dbReference>
<comment type="catalytic activity">
    <reaction evidence="1 15">
        <text>Endonucleolytic cleavage to 5'-phosphomonoester.</text>
        <dbReference type="EC" id="3.1.26.3"/>
    </reaction>
</comment>
<dbReference type="STRING" id="1123392.GCA_000376425_00124"/>
<sequence length="237" mass="26018">MNNALLTQRLQQALGYTFIRADLLTQALTHRSYGAVNNERLEFLGDSVLNCSVARALYDAFPDLPEGSLSRLRANLVRQETLAEIAATLRLGESLRLGEGELKSGGFRRPSILADALESLFGAIFLEAGFDGAQRVVRGLFDPLVAQIDPTASGKDPKTELQELLQSRRLPLPDYQLVDTEGEAHDQSFIVECVLIRPVLSTRGVGKSRRAAEQEAARQACAALRNEQAAKKSELRK</sequence>
<protein>
    <recommendedName>
        <fullName evidence="15">Ribonuclease 3</fullName>
        <ecNumber evidence="15">3.1.26.3</ecNumber>
    </recommendedName>
    <alternativeName>
        <fullName evidence="15">Ribonuclease III</fullName>
        <shortName evidence="15">RNase III</shortName>
    </alternativeName>
</protein>